<comment type="caution">
    <text evidence="1">The sequence shown here is derived from an EMBL/GenBank/DDBJ whole genome shotgun (WGS) entry which is preliminary data.</text>
</comment>
<protein>
    <submittedName>
        <fullName evidence="1">Uncharacterized protein</fullName>
    </submittedName>
</protein>
<keyword evidence="2" id="KW-1185">Reference proteome</keyword>
<accession>A0A4Y2IVV3</accession>
<sequence>MSWSLGDLMTIIFSPKSAVVVASYSTCSSPKLDQVQESVRPQKIRRTIHGKGGESSFCWHLTLDARGKKSDFIHCLYALAGYNGMAFTPWVTLPGEKLQTYIGNSTQGHYPCRDEAA</sequence>
<evidence type="ECO:0000313" key="1">
    <source>
        <dbReference type="EMBL" id="GBM81790.1"/>
    </source>
</evidence>
<dbReference type="AlphaFoldDB" id="A0A4Y2IVV3"/>
<reference evidence="1 2" key="1">
    <citation type="journal article" date="2019" name="Sci. Rep.">
        <title>Orb-weaving spider Araneus ventricosus genome elucidates the spidroin gene catalogue.</title>
        <authorList>
            <person name="Kono N."/>
            <person name="Nakamura H."/>
            <person name="Ohtoshi R."/>
            <person name="Moran D.A.P."/>
            <person name="Shinohara A."/>
            <person name="Yoshida Y."/>
            <person name="Fujiwara M."/>
            <person name="Mori M."/>
            <person name="Tomita M."/>
            <person name="Arakawa K."/>
        </authorList>
    </citation>
    <scope>NUCLEOTIDE SEQUENCE [LARGE SCALE GENOMIC DNA]</scope>
</reference>
<evidence type="ECO:0000313" key="2">
    <source>
        <dbReference type="Proteomes" id="UP000499080"/>
    </source>
</evidence>
<gene>
    <name evidence="1" type="ORF">AVEN_151770_1</name>
</gene>
<name>A0A4Y2IVV3_ARAVE</name>
<organism evidence="1 2">
    <name type="scientific">Araneus ventricosus</name>
    <name type="common">Orbweaver spider</name>
    <name type="synonym">Epeira ventricosa</name>
    <dbReference type="NCBI Taxonomy" id="182803"/>
    <lineage>
        <taxon>Eukaryota</taxon>
        <taxon>Metazoa</taxon>
        <taxon>Ecdysozoa</taxon>
        <taxon>Arthropoda</taxon>
        <taxon>Chelicerata</taxon>
        <taxon>Arachnida</taxon>
        <taxon>Araneae</taxon>
        <taxon>Araneomorphae</taxon>
        <taxon>Entelegynae</taxon>
        <taxon>Araneoidea</taxon>
        <taxon>Araneidae</taxon>
        <taxon>Araneus</taxon>
    </lineage>
</organism>
<proteinExistence type="predicted"/>
<dbReference type="Proteomes" id="UP000499080">
    <property type="component" value="Unassembled WGS sequence"/>
</dbReference>
<dbReference type="EMBL" id="BGPR01002968">
    <property type="protein sequence ID" value="GBM81790.1"/>
    <property type="molecule type" value="Genomic_DNA"/>
</dbReference>